<protein>
    <submittedName>
        <fullName evidence="3">Proteasome accessory factor B PafB [Mycobacterium tuberculosis H37Rv]</fullName>
    </submittedName>
</protein>
<dbReference type="PROSITE" id="PS52050">
    <property type="entry name" value="WYL"/>
    <property type="match status" value="1"/>
</dbReference>
<evidence type="ECO:0000259" key="1">
    <source>
        <dbReference type="Pfam" id="PF13280"/>
    </source>
</evidence>
<dbReference type="STRING" id="39692.BST38_16670"/>
<dbReference type="EMBL" id="UEGS01000001">
    <property type="protein sequence ID" value="SRX82631.1"/>
    <property type="molecule type" value="Genomic_DNA"/>
</dbReference>
<dbReference type="Proteomes" id="UP000252008">
    <property type="component" value="Unassembled WGS sequence"/>
</dbReference>
<dbReference type="GO" id="GO:0000502">
    <property type="term" value="C:proteasome complex"/>
    <property type="evidence" value="ECO:0007669"/>
    <property type="project" value="UniProtKB-KW"/>
</dbReference>
<reference evidence="3 4" key="1">
    <citation type="submission" date="2018-05" db="EMBL/GenBank/DDBJ databases">
        <authorList>
            <consortium name="IHU Genomes"/>
        </authorList>
    </citation>
    <scope>NUCLEOTIDE SEQUENCE [LARGE SCALE GENOMIC DNA]</scope>
    <source>
        <strain evidence="3 4">P7335</strain>
    </source>
</reference>
<dbReference type="InterPro" id="IPR026881">
    <property type="entry name" value="WYL_dom"/>
</dbReference>
<organism evidence="3 4">
    <name type="scientific">Mycolicibacterium parafortuitum</name>
    <name type="common">Mycobacterium parafortuitum</name>
    <dbReference type="NCBI Taxonomy" id="39692"/>
    <lineage>
        <taxon>Bacteria</taxon>
        <taxon>Bacillati</taxon>
        <taxon>Actinomycetota</taxon>
        <taxon>Actinomycetes</taxon>
        <taxon>Mycobacteriales</taxon>
        <taxon>Mycobacteriaceae</taxon>
        <taxon>Mycolicibacterium</taxon>
    </lineage>
</organism>
<dbReference type="InterPro" id="IPR057727">
    <property type="entry name" value="WCX_dom"/>
</dbReference>
<dbReference type="PANTHER" id="PTHR34580:SF3">
    <property type="entry name" value="PROTEIN PAFB"/>
    <property type="match status" value="1"/>
</dbReference>
<gene>
    <name evidence="3" type="ORF">MPP7335_04396</name>
</gene>
<sequence length="333" mass="36051">MNLVIALLSTRSFITADRIRETVYGYSGEASDEAFSRMFERDKNELRDLGIPLETGRVSPSDPTEGYRINRDAYALPAVELTPDEAAAVAVATQLWESPELITATQGALLKLRAAGVDVEAPEGDVAITSTGALPGLRGSEEVLGILLSAIDSGRAVTFPYRPSRSEPYTTRTLEPWGVVTDRGRWYVVGHDRDRDAIRTFRLSRIGPEVRPTGPEGAVRRPEDVDLRGIVAKVVGEWPTAGQATVWVADGRATALRRRGTVVRSRTIGGRAGEEITIDIGMFDRLAREVASYGADALALEPESLRDEVIARLEAHLATVDAGIEAGKGAETR</sequence>
<dbReference type="AlphaFoldDB" id="A0A375YNH9"/>
<dbReference type="Pfam" id="PF25583">
    <property type="entry name" value="WCX"/>
    <property type="match status" value="1"/>
</dbReference>
<evidence type="ECO:0000313" key="3">
    <source>
        <dbReference type="EMBL" id="SRX82631.1"/>
    </source>
</evidence>
<keyword evidence="3" id="KW-0647">Proteasome</keyword>
<evidence type="ECO:0000259" key="2">
    <source>
        <dbReference type="Pfam" id="PF25583"/>
    </source>
</evidence>
<feature type="domain" description="WCX" evidence="2">
    <location>
        <begin position="242"/>
        <end position="315"/>
    </location>
</feature>
<dbReference type="Pfam" id="PF13280">
    <property type="entry name" value="WYL"/>
    <property type="match status" value="1"/>
</dbReference>
<dbReference type="InterPro" id="IPR051534">
    <property type="entry name" value="CBASS_pafABC_assoc_protein"/>
</dbReference>
<dbReference type="PANTHER" id="PTHR34580">
    <property type="match status" value="1"/>
</dbReference>
<feature type="domain" description="WYL" evidence="1">
    <location>
        <begin position="142"/>
        <end position="206"/>
    </location>
</feature>
<proteinExistence type="predicted"/>
<keyword evidence="4" id="KW-1185">Reference proteome</keyword>
<accession>A0A375YNH9</accession>
<evidence type="ECO:0000313" key="4">
    <source>
        <dbReference type="Proteomes" id="UP000252008"/>
    </source>
</evidence>
<name>A0A375YNH9_MYCPF</name>